<dbReference type="PANTHER" id="PTHR43342:SF1">
    <property type="entry name" value="BIFURCATING [FEFE] HYDROGENASE GAMMA SUBUNIT"/>
    <property type="match status" value="1"/>
</dbReference>
<dbReference type="Proteomes" id="UP000000719">
    <property type="component" value="Chromosome"/>
</dbReference>
<dbReference type="EMBL" id="CP001098">
    <property type="protein sequence ID" value="ACL68969.1"/>
    <property type="molecule type" value="Genomic_DNA"/>
</dbReference>
<dbReference type="HOGENOM" id="CLU_177584_0_0_9"/>
<keyword evidence="2" id="KW-1185">Reference proteome</keyword>
<dbReference type="AlphaFoldDB" id="B8D100"/>
<dbReference type="Gene3D" id="3.40.30.10">
    <property type="entry name" value="Glutaredoxin"/>
    <property type="match status" value="1"/>
</dbReference>
<reference evidence="1 2" key="1">
    <citation type="journal article" date="2009" name="PLoS ONE">
        <title>Genome analysis of the anaerobic thermohalophilic bacterium Halothermothrix orenii.</title>
        <authorList>
            <person name="Mavromatis K."/>
            <person name="Ivanova N."/>
            <person name="Anderson I."/>
            <person name="Lykidis A."/>
            <person name="Hooper S.D."/>
            <person name="Sun H."/>
            <person name="Kunin V."/>
            <person name="Lapidus A."/>
            <person name="Hugenholtz P."/>
            <person name="Patel B."/>
            <person name="Kyrpides N.C."/>
        </authorList>
    </citation>
    <scope>NUCLEOTIDE SEQUENCE [LARGE SCALE GENOMIC DNA]</scope>
    <source>
        <strain evidence="2">H 168 / OCM 544 / DSM 9562</strain>
    </source>
</reference>
<dbReference type="InterPro" id="IPR042128">
    <property type="entry name" value="NuoE_dom"/>
</dbReference>
<dbReference type="CDD" id="cd03064">
    <property type="entry name" value="TRX_Fd_NuoE"/>
    <property type="match status" value="1"/>
</dbReference>
<proteinExistence type="predicted"/>
<dbReference type="OrthoDB" id="9807975at2"/>
<gene>
    <name evidence="1" type="ordered locus">Hore_02080</name>
</gene>
<name>B8D100_HALOH</name>
<protein>
    <submittedName>
        <fullName evidence="1">Uncharacterized protein</fullName>
    </submittedName>
</protein>
<dbReference type="SUPFAM" id="SSF52833">
    <property type="entry name" value="Thioredoxin-like"/>
    <property type="match status" value="1"/>
</dbReference>
<accession>B8D100</accession>
<dbReference type="Pfam" id="PF01257">
    <property type="entry name" value="2Fe-2S_thioredx"/>
    <property type="match status" value="1"/>
</dbReference>
<dbReference type="KEGG" id="hor:Hore_02080"/>
<dbReference type="InterPro" id="IPR036249">
    <property type="entry name" value="Thioredoxin-like_sf"/>
</dbReference>
<dbReference type="RefSeq" id="WP_012635167.1">
    <property type="nucleotide sequence ID" value="NC_011899.1"/>
</dbReference>
<sequence length="80" mass="8936">MKEKITVEVCVGTSCHLMGSPAIIDYLKNLPDNIKDKIEIKHVSCMNSCDRGPRVMVNDTVIYNATPERVKEAITEIIMA</sequence>
<evidence type="ECO:0000313" key="1">
    <source>
        <dbReference type="EMBL" id="ACL68969.1"/>
    </source>
</evidence>
<evidence type="ECO:0000313" key="2">
    <source>
        <dbReference type="Proteomes" id="UP000000719"/>
    </source>
</evidence>
<dbReference type="STRING" id="373903.Hore_02080"/>
<dbReference type="eggNOG" id="COG1905">
    <property type="taxonomic scope" value="Bacteria"/>
</dbReference>
<organism evidence="1 2">
    <name type="scientific">Halothermothrix orenii (strain H 168 / OCM 544 / DSM 9562)</name>
    <dbReference type="NCBI Taxonomy" id="373903"/>
    <lineage>
        <taxon>Bacteria</taxon>
        <taxon>Bacillati</taxon>
        <taxon>Bacillota</taxon>
        <taxon>Clostridia</taxon>
        <taxon>Halanaerobiales</taxon>
        <taxon>Halothermotrichaceae</taxon>
        <taxon>Halothermothrix</taxon>
    </lineage>
</organism>
<dbReference type="InterPro" id="IPR028431">
    <property type="entry name" value="NADP_DH_HndA-like"/>
</dbReference>
<dbReference type="PANTHER" id="PTHR43342">
    <property type="entry name" value="NADH-QUINONE OXIDOREDUCTASE, E SUBUNIT"/>
    <property type="match status" value="1"/>
</dbReference>